<accession>A0A2H0NAK7</accession>
<dbReference type="AlphaFoldDB" id="A0A2H0NAK7"/>
<comment type="caution">
    <text evidence="1">The sequence shown here is derived from an EMBL/GenBank/DDBJ whole genome shotgun (WGS) entry which is preliminary data.</text>
</comment>
<proteinExistence type="predicted"/>
<organism evidence="1 2">
    <name type="scientific">Candidatus Liptonbacteria bacterium CG11_big_fil_rev_8_21_14_0_20_35_14</name>
    <dbReference type="NCBI Taxonomy" id="1974634"/>
    <lineage>
        <taxon>Bacteria</taxon>
        <taxon>Candidatus Liptoniibacteriota</taxon>
    </lineage>
</organism>
<gene>
    <name evidence="1" type="ORF">COV57_00535</name>
</gene>
<evidence type="ECO:0000313" key="1">
    <source>
        <dbReference type="EMBL" id="PIR05165.1"/>
    </source>
</evidence>
<dbReference type="EMBL" id="PCWO01000007">
    <property type="protein sequence ID" value="PIR05165.1"/>
    <property type="molecule type" value="Genomic_DNA"/>
</dbReference>
<dbReference type="Proteomes" id="UP000229893">
    <property type="component" value="Unassembled WGS sequence"/>
</dbReference>
<evidence type="ECO:0008006" key="3">
    <source>
        <dbReference type="Google" id="ProtNLM"/>
    </source>
</evidence>
<reference evidence="1 2" key="1">
    <citation type="submission" date="2017-09" db="EMBL/GenBank/DDBJ databases">
        <title>Depth-based differentiation of microbial function through sediment-hosted aquifers and enrichment of novel symbionts in the deep terrestrial subsurface.</title>
        <authorList>
            <person name="Probst A.J."/>
            <person name="Ladd B."/>
            <person name="Jarett J.K."/>
            <person name="Geller-Mcgrath D.E."/>
            <person name="Sieber C.M."/>
            <person name="Emerson J.B."/>
            <person name="Anantharaman K."/>
            <person name="Thomas B.C."/>
            <person name="Malmstrom R."/>
            <person name="Stieglmeier M."/>
            <person name="Klingl A."/>
            <person name="Woyke T."/>
            <person name="Ryan C.M."/>
            <person name="Banfield J.F."/>
        </authorList>
    </citation>
    <scope>NUCLEOTIDE SEQUENCE [LARGE SCALE GENOMIC DNA]</scope>
    <source>
        <strain evidence="1">CG11_big_fil_rev_8_21_14_0_20_35_14</strain>
    </source>
</reference>
<name>A0A2H0NAK7_9BACT</name>
<sequence length="343" mass="40245">MTIFLKIVKIIKMYQLAIVTKLDQHDFGAHHDRSHIHNCTNTICPQLEITPHVMNEDLFIENSIKFNGVIFVGISNKIKIFLSKKHKFDIFVWSNNQLEWANNPSLFDNVEIIFEQSNQDIKHKNLYHLPTGFQHDWPQKSPVETTTDIIYSGTLSRQGRKINPEYRIYILRSLIENGFSIVNYNGKSQHPQEIECIKKIGHPQSFTIIDHWAEPHHFSHGHFCLNMPFHHLGVNVDADWGITRDKLENSIWFHSWDIFKAIGGKANIITYRCPEIHALGLNDENCSFYEHSPSNIDLMLKDIIQVVKLNTHKEITDEIYSKHTYINRWHFIINKIKDFIKNL</sequence>
<protein>
    <recommendedName>
        <fullName evidence="3">Glycosyl transferase family 1 domain-containing protein</fullName>
    </recommendedName>
</protein>
<evidence type="ECO:0000313" key="2">
    <source>
        <dbReference type="Proteomes" id="UP000229893"/>
    </source>
</evidence>